<dbReference type="RefSeq" id="WP_167308147.1">
    <property type="nucleotide sequence ID" value="NZ_JAAIFS010000005.1"/>
</dbReference>
<name>A0ABW7S9E0_STRTE</name>
<keyword evidence="2" id="KW-1185">Reference proteome</keyword>
<evidence type="ECO:0000313" key="2">
    <source>
        <dbReference type="Proteomes" id="UP001610810"/>
    </source>
</evidence>
<proteinExistence type="predicted"/>
<protein>
    <submittedName>
        <fullName evidence="1">Uncharacterized protein</fullName>
    </submittedName>
</protein>
<organism evidence="1 2">
    <name type="scientific">Streptomyces tendae</name>
    <dbReference type="NCBI Taxonomy" id="1932"/>
    <lineage>
        <taxon>Bacteria</taxon>
        <taxon>Bacillati</taxon>
        <taxon>Actinomycetota</taxon>
        <taxon>Actinomycetes</taxon>
        <taxon>Kitasatosporales</taxon>
        <taxon>Streptomycetaceae</taxon>
        <taxon>Streptomyces</taxon>
    </lineage>
</organism>
<accession>A0ABW7S9E0</accession>
<sequence>MSDRIDSAGQHVFELFGAVAAAPDDEVAGAAADAALAELDALLRAAAIESVPE</sequence>
<reference evidence="1 2" key="1">
    <citation type="submission" date="2024-10" db="EMBL/GenBank/DDBJ databases">
        <authorList>
            <person name="Wannawong T."/>
            <person name="Kuncharoen N."/>
            <person name="Mhuantong W."/>
        </authorList>
    </citation>
    <scope>NUCLEOTIDE SEQUENCE [LARGE SCALE GENOMIC DNA]</scope>
    <source>
        <strain evidence="1 2">CALK1-4</strain>
    </source>
</reference>
<dbReference type="Proteomes" id="UP001610810">
    <property type="component" value="Unassembled WGS sequence"/>
</dbReference>
<dbReference type="EMBL" id="JBIQWK010000015">
    <property type="protein sequence ID" value="MFI0576904.1"/>
    <property type="molecule type" value="Genomic_DNA"/>
</dbReference>
<evidence type="ECO:0000313" key="1">
    <source>
        <dbReference type="EMBL" id="MFI0576904.1"/>
    </source>
</evidence>
<gene>
    <name evidence="1" type="ORF">ACH3YB_35335</name>
</gene>
<comment type="caution">
    <text evidence="1">The sequence shown here is derived from an EMBL/GenBank/DDBJ whole genome shotgun (WGS) entry which is preliminary data.</text>
</comment>